<sequence length="70" mass="7652">MKDTSDSSSIDKALTALDNYVLLGKSGLRVSPLTLGTMTFGEKWGFGANNETSKKIFDAYYEKGGNFFDT</sequence>
<evidence type="ECO:0000256" key="1">
    <source>
        <dbReference type="ARBA" id="ARBA00023002"/>
    </source>
</evidence>
<dbReference type="InterPro" id="IPR050523">
    <property type="entry name" value="AKR_Detox_Biosynth"/>
</dbReference>
<protein>
    <recommendedName>
        <fullName evidence="4">Aldo/keto reductase</fullName>
    </recommendedName>
</protein>
<dbReference type="Proteomes" id="UP000703661">
    <property type="component" value="Unassembled WGS sequence"/>
</dbReference>
<organism evidence="2 3">
    <name type="scientific">Entomortierella chlamydospora</name>
    <dbReference type="NCBI Taxonomy" id="101097"/>
    <lineage>
        <taxon>Eukaryota</taxon>
        <taxon>Fungi</taxon>
        <taxon>Fungi incertae sedis</taxon>
        <taxon>Mucoromycota</taxon>
        <taxon>Mortierellomycotina</taxon>
        <taxon>Mortierellomycetes</taxon>
        <taxon>Mortierellales</taxon>
        <taxon>Mortierellaceae</taxon>
        <taxon>Entomortierella</taxon>
    </lineage>
</organism>
<dbReference type="EMBL" id="JAAAID010004007">
    <property type="protein sequence ID" value="KAF9994708.1"/>
    <property type="molecule type" value="Genomic_DNA"/>
</dbReference>
<dbReference type="InterPro" id="IPR036812">
    <property type="entry name" value="NAD(P)_OxRdtase_dom_sf"/>
</dbReference>
<dbReference type="PANTHER" id="PTHR43364">
    <property type="entry name" value="NADH-SPECIFIC METHYLGLYOXAL REDUCTASE-RELATED"/>
    <property type="match status" value="1"/>
</dbReference>
<dbReference type="PANTHER" id="PTHR43364:SF4">
    <property type="entry name" value="NAD(P)-LINKED OXIDOREDUCTASE SUPERFAMILY PROTEIN"/>
    <property type="match status" value="1"/>
</dbReference>
<evidence type="ECO:0000313" key="3">
    <source>
        <dbReference type="Proteomes" id="UP000703661"/>
    </source>
</evidence>
<dbReference type="AlphaFoldDB" id="A0A9P6MEC3"/>
<keyword evidence="1" id="KW-0560">Oxidoreductase</keyword>
<dbReference type="GO" id="GO:0005829">
    <property type="term" value="C:cytosol"/>
    <property type="evidence" value="ECO:0007669"/>
    <property type="project" value="TreeGrafter"/>
</dbReference>
<comment type="caution">
    <text evidence="2">The sequence shown here is derived from an EMBL/GenBank/DDBJ whole genome shotgun (WGS) entry which is preliminary data.</text>
</comment>
<name>A0A9P6MEC3_9FUNG</name>
<evidence type="ECO:0000313" key="2">
    <source>
        <dbReference type="EMBL" id="KAF9994708.1"/>
    </source>
</evidence>
<dbReference type="GO" id="GO:0016491">
    <property type="term" value="F:oxidoreductase activity"/>
    <property type="evidence" value="ECO:0007669"/>
    <property type="project" value="UniProtKB-KW"/>
</dbReference>
<gene>
    <name evidence="2" type="ORF">BGZ80_007738</name>
</gene>
<feature type="non-terminal residue" evidence="2">
    <location>
        <position position="70"/>
    </location>
</feature>
<evidence type="ECO:0008006" key="4">
    <source>
        <dbReference type="Google" id="ProtNLM"/>
    </source>
</evidence>
<dbReference type="SUPFAM" id="SSF51430">
    <property type="entry name" value="NAD(P)-linked oxidoreductase"/>
    <property type="match status" value="1"/>
</dbReference>
<proteinExistence type="predicted"/>
<keyword evidence="3" id="KW-1185">Reference proteome</keyword>
<dbReference type="Gene3D" id="3.20.20.100">
    <property type="entry name" value="NADP-dependent oxidoreductase domain"/>
    <property type="match status" value="1"/>
</dbReference>
<reference evidence="2" key="1">
    <citation type="journal article" date="2020" name="Fungal Divers.">
        <title>Resolving the Mortierellaceae phylogeny through synthesis of multi-gene phylogenetics and phylogenomics.</title>
        <authorList>
            <person name="Vandepol N."/>
            <person name="Liber J."/>
            <person name="Desiro A."/>
            <person name="Na H."/>
            <person name="Kennedy M."/>
            <person name="Barry K."/>
            <person name="Grigoriev I.V."/>
            <person name="Miller A.N."/>
            <person name="O'Donnell K."/>
            <person name="Stajich J.E."/>
            <person name="Bonito G."/>
        </authorList>
    </citation>
    <scope>NUCLEOTIDE SEQUENCE</scope>
    <source>
        <strain evidence="2">NRRL 2769</strain>
    </source>
</reference>
<accession>A0A9P6MEC3</accession>